<keyword evidence="4" id="KW-1185">Reference proteome</keyword>
<evidence type="ECO:0000313" key="4">
    <source>
        <dbReference type="Proteomes" id="UP000821853"/>
    </source>
</evidence>
<feature type="domain" description="Reverse transcriptase" evidence="2">
    <location>
        <begin position="1"/>
        <end position="117"/>
    </location>
</feature>
<evidence type="ECO:0000313" key="3">
    <source>
        <dbReference type="EMBL" id="KAH9378610.1"/>
    </source>
</evidence>
<protein>
    <recommendedName>
        <fullName evidence="2">Reverse transcriptase domain-containing protein</fullName>
    </recommendedName>
</protein>
<evidence type="ECO:0000259" key="2">
    <source>
        <dbReference type="PROSITE" id="PS50878"/>
    </source>
</evidence>
<organism evidence="3 4">
    <name type="scientific">Haemaphysalis longicornis</name>
    <name type="common">Bush tick</name>
    <dbReference type="NCBI Taxonomy" id="44386"/>
    <lineage>
        <taxon>Eukaryota</taxon>
        <taxon>Metazoa</taxon>
        <taxon>Ecdysozoa</taxon>
        <taxon>Arthropoda</taxon>
        <taxon>Chelicerata</taxon>
        <taxon>Arachnida</taxon>
        <taxon>Acari</taxon>
        <taxon>Parasitiformes</taxon>
        <taxon>Ixodida</taxon>
        <taxon>Ixodoidea</taxon>
        <taxon>Ixodidae</taxon>
        <taxon>Haemaphysalinae</taxon>
        <taxon>Haemaphysalis</taxon>
    </lineage>
</organism>
<dbReference type="OrthoDB" id="6511038at2759"/>
<feature type="region of interest" description="Disordered" evidence="1">
    <location>
        <begin position="98"/>
        <end position="119"/>
    </location>
</feature>
<dbReference type="EMBL" id="JABSTR010000009">
    <property type="protein sequence ID" value="KAH9378610.1"/>
    <property type="molecule type" value="Genomic_DNA"/>
</dbReference>
<gene>
    <name evidence="3" type="ORF">HPB48_018316</name>
</gene>
<reference evidence="3 4" key="1">
    <citation type="journal article" date="2020" name="Cell">
        <title>Large-Scale Comparative Analyses of Tick Genomes Elucidate Their Genetic Diversity and Vector Capacities.</title>
        <authorList>
            <consortium name="Tick Genome and Microbiome Consortium (TIGMIC)"/>
            <person name="Jia N."/>
            <person name="Wang J."/>
            <person name="Shi W."/>
            <person name="Du L."/>
            <person name="Sun Y."/>
            <person name="Zhan W."/>
            <person name="Jiang J.F."/>
            <person name="Wang Q."/>
            <person name="Zhang B."/>
            <person name="Ji P."/>
            <person name="Bell-Sakyi L."/>
            <person name="Cui X.M."/>
            <person name="Yuan T.T."/>
            <person name="Jiang B.G."/>
            <person name="Yang W.F."/>
            <person name="Lam T.T."/>
            <person name="Chang Q.C."/>
            <person name="Ding S.J."/>
            <person name="Wang X.J."/>
            <person name="Zhu J.G."/>
            <person name="Ruan X.D."/>
            <person name="Zhao L."/>
            <person name="Wei J.T."/>
            <person name="Ye R.Z."/>
            <person name="Que T.C."/>
            <person name="Du C.H."/>
            <person name="Zhou Y.H."/>
            <person name="Cheng J.X."/>
            <person name="Dai P.F."/>
            <person name="Guo W.B."/>
            <person name="Han X.H."/>
            <person name="Huang E.J."/>
            <person name="Li L.F."/>
            <person name="Wei W."/>
            <person name="Gao Y.C."/>
            <person name="Liu J.Z."/>
            <person name="Shao H.Z."/>
            <person name="Wang X."/>
            <person name="Wang C.C."/>
            <person name="Yang T.C."/>
            <person name="Huo Q.B."/>
            <person name="Li W."/>
            <person name="Chen H.Y."/>
            <person name="Chen S.E."/>
            <person name="Zhou L.G."/>
            <person name="Ni X.B."/>
            <person name="Tian J.H."/>
            <person name="Sheng Y."/>
            <person name="Liu T."/>
            <person name="Pan Y.S."/>
            <person name="Xia L.Y."/>
            <person name="Li J."/>
            <person name="Zhao F."/>
            <person name="Cao W.C."/>
        </authorList>
    </citation>
    <scope>NUCLEOTIDE SEQUENCE [LARGE SCALE GENOMIC DNA]</scope>
    <source>
        <strain evidence="3">HaeL-2018</strain>
    </source>
</reference>
<comment type="caution">
    <text evidence="3">The sequence shown here is derived from an EMBL/GenBank/DDBJ whole genome shotgun (WGS) entry which is preliminary data.</text>
</comment>
<dbReference type="Proteomes" id="UP000821853">
    <property type="component" value="Unassembled WGS sequence"/>
</dbReference>
<accession>A0A9J6GSZ7</accession>
<sequence length="119" mass="12929">MIGLGSMRSDPFSMPNRGTSQGAVLSPMLFNITLIPLARALLSIPSLRSTLYADDIGLWVTRGSDGHIEHTLQRGLDILLRHIQPLALTCSPTKSAMLILTPPKKNPSPPPYKSQSQRG</sequence>
<dbReference type="AlphaFoldDB" id="A0A9J6GSZ7"/>
<dbReference type="VEuPathDB" id="VectorBase:HLOH_057015"/>
<evidence type="ECO:0000256" key="1">
    <source>
        <dbReference type="SAM" id="MobiDB-lite"/>
    </source>
</evidence>
<dbReference type="InterPro" id="IPR000477">
    <property type="entry name" value="RT_dom"/>
</dbReference>
<dbReference type="PROSITE" id="PS50878">
    <property type="entry name" value="RT_POL"/>
    <property type="match status" value="1"/>
</dbReference>
<name>A0A9J6GSZ7_HAELO</name>
<dbReference type="Pfam" id="PF00078">
    <property type="entry name" value="RVT_1"/>
    <property type="match status" value="1"/>
</dbReference>
<proteinExistence type="predicted"/>